<accession>A0AA37QLV1</accession>
<name>A0AA37QLV1_9BACT</name>
<proteinExistence type="predicted"/>
<evidence type="ECO:0000313" key="3">
    <source>
        <dbReference type="Proteomes" id="UP001161325"/>
    </source>
</evidence>
<dbReference type="Gene3D" id="3.30.70.1290">
    <property type="entry name" value="Transposase IS200-like"/>
    <property type="match status" value="1"/>
</dbReference>
<dbReference type="SMART" id="SM01321">
    <property type="entry name" value="Y1_Tnp"/>
    <property type="match status" value="1"/>
</dbReference>
<protein>
    <submittedName>
        <fullName evidence="2">IS200/IS605 family transposase</fullName>
    </submittedName>
</protein>
<feature type="domain" description="Transposase IS200-like" evidence="1">
    <location>
        <begin position="12"/>
        <end position="128"/>
    </location>
</feature>
<dbReference type="GO" id="GO:0004803">
    <property type="term" value="F:transposase activity"/>
    <property type="evidence" value="ECO:0007669"/>
    <property type="project" value="InterPro"/>
</dbReference>
<dbReference type="SUPFAM" id="SSF143422">
    <property type="entry name" value="Transposase IS200-like"/>
    <property type="match status" value="1"/>
</dbReference>
<dbReference type="PANTHER" id="PTHR33360">
    <property type="entry name" value="TRANSPOSASE FOR INSERTION SEQUENCE ELEMENT IS200"/>
    <property type="match status" value="1"/>
</dbReference>
<dbReference type="GO" id="GO:0006313">
    <property type="term" value="P:DNA transposition"/>
    <property type="evidence" value="ECO:0007669"/>
    <property type="project" value="InterPro"/>
</dbReference>
<dbReference type="RefSeq" id="WP_284352715.1">
    <property type="nucleotide sequence ID" value="NZ_BRXS01000008.1"/>
</dbReference>
<dbReference type="GO" id="GO:0003677">
    <property type="term" value="F:DNA binding"/>
    <property type="evidence" value="ECO:0007669"/>
    <property type="project" value="InterPro"/>
</dbReference>
<keyword evidence="3" id="KW-1185">Reference proteome</keyword>
<dbReference type="AlphaFoldDB" id="A0AA37QLV1"/>
<dbReference type="EMBL" id="BRXS01000008">
    <property type="protein sequence ID" value="GLC28223.1"/>
    <property type="molecule type" value="Genomic_DNA"/>
</dbReference>
<sequence>MARPYQHGNTSVFLLNYHFVFCPKRRRRVLVGPVEARLKVVLQAAAAEHRWEVIALEVMPDHVHLFLGATPDVPPTQIMHALKGRSSRLLRAEFPALRRLPSLWTRSYFVSTAGNVSAATVERYIAEQKTRD</sequence>
<gene>
    <name evidence="2" type="ORF">rosag_47360</name>
</gene>
<dbReference type="InterPro" id="IPR002686">
    <property type="entry name" value="Transposase_17"/>
</dbReference>
<evidence type="ECO:0000313" key="2">
    <source>
        <dbReference type="EMBL" id="GLC28223.1"/>
    </source>
</evidence>
<dbReference type="NCBIfam" id="NF033573">
    <property type="entry name" value="transpos_IS200"/>
    <property type="match status" value="1"/>
</dbReference>
<dbReference type="Proteomes" id="UP001161325">
    <property type="component" value="Unassembled WGS sequence"/>
</dbReference>
<dbReference type="InterPro" id="IPR036515">
    <property type="entry name" value="Transposase_17_sf"/>
</dbReference>
<comment type="caution">
    <text evidence="2">The sequence shown here is derived from an EMBL/GenBank/DDBJ whole genome shotgun (WGS) entry which is preliminary data.</text>
</comment>
<dbReference type="PANTHER" id="PTHR33360:SF2">
    <property type="entry name" value="TRANSPOSASE FOR INSERTION SEQUENCE ELEMENT IS200"/>
    <property type="match status" value="1"/>
</dbReference>
<organism evidence="2 3">
    <name type="scientific">Roseisolibacter agri</name>
    <dbReference type="NCBI Taxonomy" id="2014610"/>
    <lineage>
        <taxon>Bacteria</taxon>
        <taxon>Pseudomonadati</taxon>
        <taxon>Gemmatimonadota</taxon>
        <taxon>Gemmatimonadia</taxon>
        <taxon>Gemmatimonadales</taxon>
        <taxon>Gemmatimonadaceae</taxon>
        <taxon>Roseisolibacter</taxon>
    </lineage>
</organism>
<dbReference type="Pfam" id="PF01797">
    <property type="entry name" value="Y1_Tnp"/>
    <property type="match status" value="1"/>
</dbReference>
<evidence type="ECO:0000259" key="1">
    <source>
        <dbReference type="SMART" id="SM01321"/>
    </source>
</evidence>
<reference evidence="2" key="1">
    <citation type="submission" date="2022-08" db="EMBL/GenBank/DDBJ databases">
        <title>Draft genome sequencing of Roseisolibacter agri AW1220.</title>
        <authorList>
            <person name="Tobiishi Y."/>
            <person name="Tonouchi A."/>
        </authorList>
    </citation>
    <scope>NUCLEOTIDE SEQUENCE</scope>
    <source>
        <strain evidence="2">AW1220</strain>
    </source>
</reference>